<evidence type="ECO:0000313" key="4">
    <source>
        <dbReference type="Proteomes" id="UP000597762"/>
    </source>
</evidence>
<comment type="caution">
    <text evidence="3">The sequence shown here is derived from an EMBL/GenBank/DDBJ whole genome shotgun (WGS) entry which is preliminary data.</text>
</comment>
<feature type="transmembrane region" description="Helical" evidence="1">
    <location>
        <begin position="7"/>
        <end position="29"/>
    </location>
</feature>
<keyword evidence="1" id="KW-0812">Transmembrane</keyword>
<evidence type="ECO:0000259" key="2">
    <source>
        <dbReference type="Pfam" id="PF14214"/>
    </source>
</evidence>
<proteinExistence type="predicted"/>
<keyword evidence="4" id="KW-1185">Reference proteome</keyword>
<keyword evidence="1" id="KW-0472">Membrane</keyword>
<dbReference type="InterPro" id="IPR025476">
    <property type="entry name" value="Helitron_helicase-like"/>
</dbReference>
<evidence type="ECO:0000256" key="1">
    <source>
        <dbReference type="SAM" id="Phobius"/>
    </source>
</evidence>
<sequence length="221" mass="26219">MYTYLSIYLSIYLFIIYSSIYLFIYVYFISIYLSIYLYIYLSVCLSNYLSISANSERPSSHEWAASQMHHRSRQLFHQFIVDMAAKMESERLCYIKLNQTKLRCDSYIHFRDALRNDADPRNIFKMCILPATFTGSPRYMHARTQDTMTYVRMYGRPDLFITFTYNPKWYAIAKELIPGQSAYDRPDLIARVYHLKLGKLMDVITKGQFFGAVCCRMHTIE</sequence>
<accession>A0A812CX44</accession>
<organism evidence="3 4">
    <name type="scientific">Acanthosepion pharaonis</name>
    <name type="common">Pharaoh cuttlefish</name>
    <name type="synonym">Sepia pharaonis</name>
    <dbReference type="NCBI Taxonomy" id="158019"/>
    <lineage>
        <taxon>Eukaryota</taxon>
        <taxon>Metazoa</taxon>
        <taxon>Spiralia</taxon>
        <taxon>Lophotrochozoa</taxon>
        <taxon>Mollusca</taxon>
        <taxon>Cephalopoda</taxon>
        <taxon>Coleoidea</taxon>
        <taxon>Decapodiformes</taxon>
        <taxon>Sepiida</taxon>
        <taxon>Sepiina</taxon>
        <taxon>Sepiidae</taxon>
        <taxon>Acanthosepion</taxon>
    </lineage>
</organism>
<dbReference type="EMBL" id="CAHIKZ030002187">
    <property type="protein sequence ID" value="CAE1282496.1"/>
    <property type="molecule type" value="Genomic_DNA"/>
</dbReference>
<dbReference type="AlphaFoldDB" id="A0A812CX44"/>
<protein>
    <recommendedName>
        <fullName evidence="2">Helitron helicase-like domain-containing protein</fullName>
    </recommendedName>
</protein>
<dbReference type="PANTHER" id="PTHR45786:SF74">
    <property type="entry name" value="ATP-DEPENDENT DNA HELICASE"/>
    <property type="match status" value="1"/>
</dbReference>
<dbReference type="PANTHER" id="PTHR45786">
    <property type="entry name" value="DNA BINDING PROTEIN-LIKE"/>
    <property type="match status" value="1"/>
</dbReference>
<gene>
    <name evidence="3" type="ORF">SPHA_43489</name>
</gene>
<feature type="domain" description="Helitron helicase-like" evidence="2">
    <location>
        <begin position="67"/>
        <end position="221"/>
    </location>
</feature>
<dbReference type="Pfam" id="PF14214">
    <property type="entry name" value="Helitron_like_N"/>
    <property type="match status" value="1"/>
</dbReference>
<evidence type="ECO:0000313" key="3">
    <source>
        <dbReference type="EMBL" id="CAE1282496.1"/>
    </source>
</evidence>
<keyword evidence="1" id="KW-1133">Transmembrane helix</keyword>
<reference evidence="3" key="1">
    <citation type="submission" date="2021-01" db="EMBL/GenBank/DDBJ databases">
        <authorList>
            <person name="Li R."/>
            <person name="Bekaert M."/>
        </authorList>
    </citation>
    <scope>NUCLEOTIDE SEQUENCE</scope>
    <source>
        <strain evidence="3">Farmed</strain>
    </source>
</reference>
<dbReference type="OrthoDB" id="10051381at2759"/>
<name>A0A812CX44_ACAPH</name>
<dbReference type="Proteomes" id="UP000597762">
    <property type="component" value="Unassembled WGS sequence"/>
</dbReference>